<protein>
    <submittedName>
        <fullName evidence="2">Uncharacterized protein</fullName>
    </submittedName>
</protein>
<accession>A0ABN9UGM2</accession>
<feature type="region of interest" description="Disordered" evidence="1">
    <location>
        <begin position="24"/>
        <end position="47"/>
    </location>
</feature>
<sequence>MAEDGPPPGAPPQQQSFYSGFFAQAVAPRPRPAERPASRPRPAEETRHAQLNRLLTASRGAREVLAVCAQHSAEFDLVNTVTAVHRVAKAPDGRAVCSDGEFVRAVRQLREQIGDFSPQHCSNTAWAVASLAFSDAPLTAALASESLKRISQFDA</sequence>
<evidence type="ECO:0000256" key="1">
    <source>
        <dbReference type="SAM" id="MobiDB-lite"/>
    </source>
</evidence>
<dbReference type="Proteomes" id="UP001189429">
    <property type="component" value="Unassembled WGS sequence"/>
</dbReference>
<proteinExistence type="predicted"/>
<gene>
    <name evidence="2" type="ORF">PCOR1329_LOCUS47987</name>
</gene>
<evidence type="ECO:0000313" key="3">
    <source>
        <dbReference type="Proteomes" id="UP001189429"/>
    </source>
</evidence>
<feature type="compositionally biased region" description="Basic and acidic residues" evidence="1">
    <location>
        <begin position="31"/>
        <end position="47"/>
    </location>
</feature>
<dbReference type="EMBL" id="CAUYUJ010015786">
    <property type="protein sequence ID" value="CAK0858089.1"/>
    <property type="molecule type" value="Genomic_DNA"/>
</dbReference>
<name>A0ABN9UGM2_9DINO</name>
<keyword evidence="3" id="KW-1185">Reference proteome</keyword>
<evidence type="ECO:0000313" key="2">
    <source>
        <dbReference type="EMBL" id="CAK0858089.1"/>
    </source>
</evidence>
<reference evidence="2" key="1">
    <citation type="submission" date="2023-10" db="EMBL/GenBank/DDBJ databases">
        <authorList>
            <person name="Chen Y."/>
            <person name="Shah S."/>
            <person name="Dougan E. K."/>
            <person name="Thang M."/>
            <person name="Chan C."/>
        </authorList>
    </citation>
    <scope>NUCLEOTIDE SEQUENCE [LARGE SCALE GENOMIC DNA]</scope>
</reference>
<organism evidence="2 3">
    <name type="scientific">Prorocentrum cordatum</name>
    <dbReference type="NCBI Taxonomy" id="2364126"/>
    <lineage>
        <taxon>Eukaryota</taxon>
        <taxon>Sar</taxon>
        <taxon>Alveolata</taxon>
        <taxon>Dinophyceae</taxon>
        <taxon>Prorocentrales</taxon>
        <taxon>Prorocentraceae</taxon>
        <taxon>Prorocentrum</taxon>
    </lineage>
</organism>
<comment type="caution">
    <text evidence="2">The sequence shown here is derived from an EMBL/GenBank/DDBJ whole genome shotgun (WGS) entry which is preliminary data.</text>
</comment>